<keyword evidence="1" id="KW-0472">Membrane</keyword>
<dbReference type="EMBL" id="VBAP01000023">
    <property type="protein sequence ID" value="TMI76419.1"/>
    <property type="molecule type" value="Genomic_DNA"/>
</dbReference>
<dbReference type="PANTHER" id="PTHR35342">
    <property type="entry name" value="TRICARBOXYLIC TRANSPORT PROTEIN"/>
    <property type="match status" value="1"/>
</dbReference>
<dbReference type="InterPro" id="IPR002823">
    <property type="entry name" value="DUF112_TM"/>
</dbReference>
<gene>
    <name evidence="3" type="ORF">E6H05_03765</name>
</gene>
<dbReference type="Pfam" id="PF01970">
    <property type="entry name" value="TctA"/>
    <property type="match status" value="1"/>
</dbReference>
<keyword evidence="1" id="KW-1133">Transmembrane helix</keyword>
<feature type="transmembrane region" description="Helical" evidence="1">
    <location>
        <begin position="234"/>
        <end position="261"/>
    </location>
</feature>
<organism evidence="3 4">
    <name type="scientific">Candidatus Segetimicrobium genomatis</name>
    <dbReference type="NCBI Taxonomy" id="2569760"/>
    <lineage>
        <taxon>Bacteria</taxon>
        <taxon>Bacillati</taxon>
        <taxon>Candidatus Sysuimicrobiota</taxon>
        <taxon>Candidatus Sysuimicrobiia</taxon>
        <taxon>Candidatus Sysuimicrobiales</taxon>
        <taxon>Candidatus Segetimicrobiaceae</taxon>
        <taxon>Candidatus Segetimicrobium</taxon>
    </lineage>
</organism>
<feature type="transmembrane region" description="Helical" evidence="1">
    <location>
        <begin position="107"/>
        <end position="132"/>
    </location>
</feature>
<dbReference type="AlphaFoldDB" id="A0A537IYM8"/>
<feature type="transmembrane region" description="Helical" evidence="1">
    <location>
        <begin position="25"/>
        <end position="48"/>
    </location>
</feature>
<evidence type="ECO:0000259" key="2">
    <source>
        <dbReference type="Pfam" id="PF01970"/>
    </source>
</evidence>
<proteinExistence type="predicted"/>
<feature type="transmembrane region" description="Helical" evidence="1">
    <location>
        <begin position="180"/>
        <end position="201"/>
    </location>
</feature>
<evidence type="ECO:0000256" key="1">
    <source>
        <dbReference type="SAM" id="Phobius"/>
    </source>
</evidence>
<feature type="non-terminal residue" evidence="3">
    <location>
        <position position="1"/>
    </location>
</feature>
<evidence type="ECO:0000313" key="3">
    <source>
        <dbReference type="EMBL" id="TMI76419.1"/>
    </source>
</evidence>
<feature type="transmembrane region" description="Helical" evidence="1">
    <location>
        <begin position="302"/>
        <end position="323"/>
    </location>
</feature>
<feature type="transmembrane region" description="Helical" evidence="1">
    <location>
        <begin position="273"/>
        <end position="295"/>
    </location>
</feature>
<feature type="transmembrane region" description="Helical" evidence="1">
    <location>
        <begin position="68"/>
        <end position="95"/>
    </location>
</feature>
<feature type="domain" description="DUF112" evidence="2">
    <location>
        <begin position="1"/>
        <end position="356"/>
    </location>
</feature>
<protein>
    <submittedName>
        <fullName evidence="3">Tripartite tricarboxylate transporter permease</fullName>
    </submittedName>
</protein>
<keyword evidence="1" id="KW-0812">Transmembrane</keyword>
<dbReference type="PANTHER" id="PTHR35342:SF1">
    <property type="entry name" value="BLR4373 PROTEIN"/>
    <property type="match status" value="1"/>
</dbReference>
<sequence length="425" mass="45044">PGTPMSVASAFDGYPMALKGQGSRALAGSALSAFIAGTVCIILFTLFARPLADYALTWGPPEYFSVLLLAYAALVGLGGANIFKSVISVLFGLIIAEIGTDTITGTLRLMFGTFALLAGIKFLVVVVGAFGIGELLRAAEENIMTKGAVAARISWANVFDALKEMRGYWKTFLRSTISGFWIGVLPGTGATPASFVGYGLAKRFSKHPEKFGTGILEGVVAPESAASAAEVGALLPMVTVGVPGSPTAAVILGALLIWGLQPGPLLMRDHPEVVWGFIASMYIAVIISVTLNLFAIPIWTQILRIPFTVQVPLITLLCFIGGYTENNTLFTMWMVMVFGLIGFLFKKLDYPLAPLVVAIVLGDDTEAALRRSLIMSHGSLGILFTRPVSLALLLLAAVLFFLPVISAIMNKRRRSPGSPAEAIPS</sequence>
<feature type="transmembrane region" description="Helical" evidence="1">
    <location>
        <begin position="389"/>
        <end position="409"/>
    </location>
</feature>
<accession>A0A537IYM8</accession>
<comment type="caution">
    <text evidence="3">The sequence shown here is derived from an EMBL/GenBank/DDBJ whole genome shotgun (WGS) entry which is preliminary data.</text>
</comment>
<dbReference type="Proteomes" id="UP000318834">
    <property type="component" value="Unassembled WGS sequence"/>
</dbReference>
<reference evidence="3 4" key="1">
    <citation type="journal article" date="2019" name="Nat. Microbiol.">
        <title>Mediterranean grassland soil C-N compound turnover is dependent on rainfall and depth, and is mediated by genomically divergent microorganisms.</title>
        <authorList>
            <person name="Diamond S."/>
            <person name="Andeer P.F."/>
            <person name="Li Z."/>
            <person name="Crits-Christoph A."/>
            <person name="Burstein D."/>
            <person name="Anantharaman K."/>
            <person name="Lane K.R."/>
            <person name="Thomas B.C."/>
            <person name="Pan C."/>
            <person name="Northen T.R."/>
            <person name="Banfield J.F."/>
        </authorList>
    </citation>
    <scope>NUCLEOTIDE SEQUENCE [LARGE SCALE GENOMIC DNA]</scope>
    <source>
        <strain evidence="3">NP_8</strain>
    </source>
</reference>
<evidence type="ECO:0000313" key="4">
    <source>
        <dbReference type="Proteomes" id="UP000318834"/>
    </source>
</evidence>
<feature type="transmembrane region" description="Helical" evidence="1">
    <location>
        <begin position="329"/>
        <end position="345"/>
    </location>
</feature>
<name>A0A537IYM8_9BACT</name>